<proteinExistence type="predicted"/>
<name>A0A9K3HRZ2_HELAN</name>
<evidence type="ECO:0000313" key="1">
    <source>
        <dbReference type="EMBL" id="KAF5782985.1"/>
    </source>
</evidence>
<protein>
    <submittedName>
        <fullName evidence="1">Uncharacterized protein</fullName>
    </submittedName>
</protein>
<sequence>MCQNCGIPHISIFCPYFPRYSIRCYANPYVQPQSYFSQGYSSYQYEEPYHQPQQQNSEVYEQDQLDRITGLLVQLVATDETTQKMIQEHEVLLQNHQSILSDIRCSIEEVSRKLEEVEETEKKGIIDFGCEEEEIMMQMANCGILRESVEEVDEWQVYQESLIKGVDVDEEVDLGDYLGSLFDNEVEVEVEKKMLSWEDEFLGELEGLPESEQVGEFDPLGDLANLEALLEGKLEKISEPTPHVEIKCGDLPKEVEGMVEDEEHHSWPVVLITNATKKSKPREKAKKRKRKDGKKKRIEGWYKKEPLAHDQYSLYMSRIWFLPGKYKFWWSDPLRIFKIFYYSTSKFLTIFEDRVEINGLDRVQIKEKPPD</sequence>
<dbReference type="Gramene" id="mRNA:HanXRQr2_Chr11g0502631">
    <property type="protein sequence ID" value="CDS:HanXRQr2_Chr11g0502631.1"/>
    <property type="gene ID" value="HanXRQr2_Chr11g0502631"/>
</dbReference>
<keyword evidence="2" id="KW-1185">Reference proteome</keyword>
<organism evidence="1 2">
    <name type="scientific">Helianthus annuus</name>
    <name type="common">Common sunflower</name>
    <dbReference type="NCBI Taxonomy" id="4232"/>
    <lineage>
        <taxon>Eukaryota</taxon>
        <taxon>Viridiplantae</taxon>
        <taxon>Streptophyta</taxon>
        <taxon>Embryophyta</taxon>
        <taxon>Tracheophyta</taxon>
        <taxon>Spermatophyta</taxon>
        <taxon>Magnoliopsida</taxon>
        <taxon>eudicotyledons</taxon>
        <taxon>Gunneridae</taxon>
        <taxon>Pentapetalae</taxon>
        <taxon>asterids</taxon>
        <taxon>campanulids</taxon>
        <taxon>Asterales</taxon>
        <taxon>Asteraceae</taxon>
        <taxon>Asteroideae</taxon>
        <taxon>Heliantheae alliance</taxon>
        <taxon>Heliantheae</taxon>
        <taxon>Helianthus</taxon>
    </lineage>
</organism>
<dbReference type="AlphaFoldDB" id="A0A9K3HRZ2"/>
<evidence type="ECO:0000313" key="2">
    <source>
        <dbReference type="Proteomes" id="UP000215914"/>
    </source>
</evidence>
<dbReference type="EMBL" id="MNCJ02000326">
    <property type="protein sequence ID" value="KAF5782985.1"/>
    <property type="molecule type" value="Genomic_DNA"/>
</dbReference>
<accession>A0A9K3HRZ2</accession>
<reference evidence="1" key="2">
    <citation type="submission" date="2020-06" db="EMBL/GenBank/DDBJ databases">
        <title>Helianthus annuus Genome sequencing and assembly Release 2.</title>
        <authorList>
            <person name="Gouzy J."/>
            <person name="Langlade N."/>
            <person name="Munos S."/>
        </authorList>
    </citation>
    <scope>NUCLEOTIDE SEQUENCE</scope>
    <source>
        <tissue evidence="1">Leaves</tissue>
    </source>
</reference>
<gene>
    <name evidence="1" type="ORF">HanXRQr2_Chr11g0502631</name>
</gene>
<reference evidence="1" key="1">
    <citation type="journal article" date="2017" name="Nature">
        <title>The sunflower genome provides insights into oil metabolism, flowering and Asterid evolution.</title>
        <authorList>
            <person name="Badouin H."/>
            <person name="Gouzy J."/>
            <person name="Grassa C.J."/>
            <person name="Murat F."/>
            <person name="Staton S.E."/>
            <person name="Cottret L."/>
            <person name="Lelandais-Briere C."/>
            <person name="Owens G.L."/>
            <person name="Carrere S."/>
            <person name="Mayjonade B."/>
            <person name="Legrand L."/>
            <person name="Gill N."/>
            <person name="Kane N.C."/>
            <person name="Bowers J.E."/>
            <person name="Hubner S."/>
            <person name="Bellec A."/>
            <person name="Berard A."/>
            <person name="Berges H."/>
            <person name="Blanchet N."/>
            <person name="Boniface M.C."/>
            <person name="Brunel D."/>
            <person name="Catrice O."/>
            <person name="Chaidir N."/>
            <person name="Claudel C."/>
            <person name="Donnadieu C."/>
            <person name="Faraut T."/>
            <person name="Fievet G."/>
            <person name="Helmstetter N."/>
            <person name="King M."/>
            <person name="Knapp S.J."/>
            <person name="Lai Z."/>
            <person name="Le Paslier M.C."/>
            <person name="Lippi Y."/>
            <person name="Lorenzon L."/>
            <person name="Mandel J.R."/>
            <person name="Marage G."/>
            <person name="Marchand G."/>
            <person name="Marquand E."/>
            <person name="Bret-Mestries E."/>
            <person name="Morien E."/>
            <person name="Nambeesan S."/>
            <person name="Nguyen T."/>
            <person name="Pegot-Espagnet P."/>
            <person name="Pouilly N."/>
            <person name="Raftis F."/>
            <person name="Sallet E."/>
            <person name="Schiex T."/>
            <person name="Thomas J."/>
            <person name="Vandecasteele C."/>
            <person name="Vares D."/>
            <person name="Vear F."/>
            <person name="Vautrin S."/>
            <person name="Crespi M."/>
            <person name="Mangin B."/>
            <person name="Burke J.M."/>
            <person name="Salse J."/>
            <person name="Munos S."/>
            <person name="Vincourt P."/>
            <person name="Rieseberg L.H."/>
            <person name="Langlade N.B."/>
        </authorList>
    </citation>
    <scope>NUCLEOTIDE SEQUENCE</scope>
    <source>
        <tissue evidence="1">Leaves</tissue>
    </source>
</reference>
<comment type="caution">
    <text evidence="1">The sequence shown here is derived from an EMBL/GenBank/DDBJ whole genome shotgun (WGS) entry which is preliminary data.</text>
</comment>
<dbReference type="Proteomes" id="UP000215914">
    <property type="component" value="Unassembled WGS sequence"/>
</dbReference>